<comment type="caution">
    <text evidence="1">The sequence shown here is derived from an EMBL/GenBank/DDBJ whole genome shotgun (WGS) entry which is preliminary data.</text>
</comment>
<accession>M6VZU7</accession>
<evidence type="ECO:0000313" key="2">
    <source>
        <dbReference type="Proteomes" id="UP000012159"/>
    </source>
</evidence>
<name>M6VZU7_LEPBO</name>
<organism evidence="1 2">
    <name type="scientific">Leptospira borgpetersenii serovar Pomona str. 200901868</name>
    <dbReference type="NCBI Taxonomy" id="1192866"/>
    <lineage>
        <taxon>Bacteria</taxon>
        <taxon>Pseudomonadati</taxon>
        <taxon>Spirochaetota</taxon>
        <taxon>Spirochaetia</taxon>
        <taxon>Leptospirales</taxon>
        <taxon>Leptospiraceae</taxon>
        <taxon>Leptospira</taxon>
    </lineage>
</organism>
<dbReference type="STRING" id="1192866.LEP1GSC133_4422"/>
<dbReference type="EMBL" id="AKWF02000118">
    <property type="protein sequence ID" value="EMO60701.1"/>
    <property type="molecule type" value="Genomic_DNA"/>
</dbReference>
<gene>
    <name evidence="1" type="ORF">LEP1GSC133_4422</name>
</gene>
<reference evidence="1 2" key="1">
    <citation type="submission" date="2013-01" db="EMBL/GenBank/DDBJ databases">
        <authorList>
            <person name="Harkins D.M."/>
            <person name="Durkin A.S."/>
            <person name="Brinkac L.M."/>
            <person name="Haft D.H."/>
            <person name="Selengut J.D."/>
            <person name="Sanka R."/>
            <person name="DePew J."/>
            <person name="Purushe J."/>
            <person name="Picardeau M."/>
            <person name="Werts C."/>
            <person name="Goarant C."/>
            <person name="Vinetz J.M."/>
            <person name="Sutton G.G."/>
            <person name="Nierman W.C."/>
            <person name="Fouts D.E."/>
        </authorList>
    </citation>
    <scope>NUCLEOTIDE SEQUENCE [LARGE SCALE GENOMIC DNA]</scope>
    <source>
        <strain evidence="1 2">200901868</strain>
    </source>
</reference>
<dbReference type="Proteomes" id="UP000012159">
    <property type="component" value="Unassembled WGS sequence"/>
</dbReference>
<sequence>MPSNNNSNSWSFDFGLSNFFLEKANRASSPFVLTILTVFEHSPYLRCSLADFFFTFSKTLVWTFK</sequence>
<protein>
    <submittedName>
        <fullName evidence="1">Uncharacterized protein</fullName>
    </submittedName>
</protein>
<dbReference type="AlphaFoldDB" id="M6VZU7"/>
<proteinExistence type="predicted"/>
<evidence type="ECO:0000313" key="1">
    <source>
        <dbReference type="EMBL" id="EMO60701.1"/>
    </source>
</evidence>